<dbReference type="Proteomes" id="UP000822688">
    <property type="component" value="Chromosome V"/>
</dbReference>
<dbReference type="EMBL" id="CM026426">
    <property type="protein sequence ID" value="KAG0572811.1"/>
    <property type="molecule type" value="Genomic_DNA"/>
</dbReference>
<name>A0A8T0HPU0_CERPU</name>
<accession>A0A8T0HPU0</accession>
<reference evidence="1" key="1">
    <citation type="submission" date="2020-06" db="EMBL/GenBank/DDBJ databases">
        <title>WGS assembly of Ceratodon purpureus strain R40.</title>
        <authorList>
            <person name="Carey S.B."/>
            <person name="Jenkins J."/>
            <person name="Shu S."/>
            <person name="Lovell J.T."/>
            <person name="Sreedasyam A."/>
            <person name="Maumus F."/>
            <person name="Tiley G.P."/>
            <person name="Fernandez-Pozo N."/>
            <person name="Barry K."/>
            <person name="Chen C."/>
            <person name="Wang M."/>
            <person name="Lipzen A."/>
            <person name="Daum C."/>
            <person name="Saski C.A."/>
            <person name="Payton A.C."/>
            <person name="Mcbreen J.C."/>
            <person name="Conrad R.E."/>
            <person name="Kollar L.M."/>
            <person name="Olsson S."/>
            <person name="Huttunen S."/>
            <person name="Landis J.B."/>
            <person name="Wickett N.J."/>
            <person name="Johnson M.G."/>
            <person name="Rensing S.A."/>
            <person name="Grimwood J."/>
            <person name="Schmutz J."/>
            <person name="Mcdaniel S.F."/>
        </authorList>
    </citation>
    <scope>NUCLEOTIDE SEQUENCE</scope>
    <source>
        <strain evidence="1">R40</strain>
    </source>
</reference>
<comment type="caution">
    <text evidence="1">The sequence shown here is derived from an EMBL/GenBank/DDBJ whole genome shotgun (WGS) entry which is preliminary data.</text>
</comment>
<dbReference type="AlphaFoldDB" id="A0A8T0HPU0"/>
<organism evidence="1 2">
    <name type="scientific">Ceratodon purpureus</name>
    <name type="common">Fire moss</name>
    <name type="synonym">Dicranum purpureum</name>
    <dbReference type="NCBI Taxonomy" id="3225"/>
    <lineage>
        <taxon>Eukaryota</taxon>
        <taxon>Viridiplantae</taxon>
        <taxon>Streptophyta</taxon>
        <taxon>Embryophyta</taxon>
        <taxon>Bryophyta</taxon>
        <taxon>Bryophytina</taxon>
        <taxon>Bryopsida</taxon>
        <taxon>Dicranidae</taxon>
        <taxon>Pseudoditrichales</taxon>
        <taxon>Ditrichaceae</taxon>
        <taxon>Ceratodon</taxon>
    </lineage>
</organism>
<sequence>MLMPLYFLHQVGYVHFTLFSNLYKVMVDYMVAFMFISSHDQSEVHEVQKTRGFECVGGLMADEAVALFQGFYENGNQKGKSWLVDFPGWLIFLAGVYAGAAW</sequence>
<evidence type="ECO:0000313" key="2">
    <source>
        <dbReference type="Proteomes" id="UP000822688"/>
    </source>
</evidence>
<protein>
    <submittedName>
        <fullName evidence="1">Uncharacterized protein</fullName>
    </submittedName>
</protein>
<keyword evidence="2" id="KW-1185">Reference proteome</keyword>
<feature type="non-terminal residue" evidence="1">
    <location>
        <position position="102"/>
    </location>
</feature>
<evidence type="ECO:0000313" key="1">
    <source>
        <dbReference type="EMBL" id="KAG0572811.1"/>
    </source>
</evidence>
<gene>
    <name evidence="1" type="ORF">KC19_VG127300</name>
</gene>
<proteinExistence type="predicted"/>